<evidence type="ECO:0000313" key="2">
    <source>
        <dbReference type="EMBL" id="UZF15224.1"/>
    </source>
</evidence>
<dbReference type="EMBL" id="CP085043">
    <property type="protein sequence ID" value="UZF15224.1"/>
    <property type="molecule type" value="Genomic_DNA"/>
</dbReference>
<accession>A0A0S4X1V1</accession>
<name>A0A0S4X1V1_RALSL</name>
<protein>
    <submittedName>
        <fullName evidence="2">AAA family ATPase</fullName>
    </submittedName>
    <submittedName>
        <fullName evidence="1">Putative TOPRIM domain protein</fullName>
    </submittedName>
</protein>
<dbReference type="CDD" id="cd01029">
    <property type="entry name" value="TOPRIM_primases"/>
    <property type="match status" value="1"/>
</dbReference>
<reference evidence="2" key="2">
    <citation type="submission" date="2021-10" db="EMBL/GenBank/DDBJ databases">
        <title>Complete genome sequences of five Ralstonia solancearum strains isolated from sunflower.</title>
        <authorList>
            <person name="She X."/>
            <person name="He Z."/>
        </authorList>
    </citation>
    <scope>NUCLEOTIDE SEQUENCE</scope>
    <source>
        <strain evidence="2">RS638</strain>
    </source>
</reference>
<dbReference type="InterPro" id="IPR034154">
    <property type="entry name" value="TOPRIM_DnaG/twinkle"/>
</dbReference>
<dbReference type="EMBL" id="LN899820">
    <property type="protein sequence ID" value="CUV57896.1"/>
    <property type="molecule type" value="Genomic_DNA"/>
</dbReference>
<dbReference type="AlphaFoldDB" id="A0A0S4X1V1"/>
<dbReference type="Gene3D" id="3.40.50.300">
    <property type="entry name" value="P-loop containing nucleotide triphosphate hydrolases"/>
    <property type="match status" value="1"/>
</dbReference>
<dbReference type="InterPro" id="IPR027417">
    <property type="entry name" value="P-loop_NTPase"/>
</dbReference>
<reference evidence="1" key="1">
    <citation type="submission" date="2015-10" db="EMBL/GenBank/DDBJ databases">
        <authorList>
            <person name="Gilbert D.G."/>
        </authorList>
    </citation>
    <scope>NUCLEOTIDE SEQUENCE</scope>
    <source>
        <strain evidence="1">Phyl III-seqv23</strain>
    </source>
</reference>
<gene>
    <name evidence="2" type="ORF">LH706_01775</name>
    <name evidence="1" type="ORF">RUN215_v1_1560025</name>
</gene>
<proteinExistence type="predicted"/>
<evidence type="ECO:0000313" key="1">
    <source>
        <dbReference type="EMBL" id="CUV57896.1"/>
    </source>
</evidence>
<organism evidence="1">
    <name type="scientific">Ralstonia solanacearum</name>
    <name type="common">Pseudomonas solanacearum</name>
    <dbReference type="NCBI Taxonomy" id="305"/>
    <lineage>
        <taxon>Bacteria</taxon>
        <taxon>Pseudomonadati</taxon>
        <taxon>Pseudomonadota</taxon>
        <taxon>Betaproteobacteria</taxon>
        <taxon>Burkholderiales</taxon>
        <taxon>Burkholderiaceae</taxon>
        <taxon>Ralstonia</taxon>
        <taxon>Ralstonia solanacearum species complex</taxon>
    </lineage>
</organism>
<dbReference type="Pfam" id="PF13481">
    <property type="entry name" value="AAA_25"/>
    <property type="match status" value="1"/>
</dbReference>
<dbReference type="Gene3D" id="3.40.1360.10">
    <property type="match status" value="1"/>
</dbReference>
<sequence length="707" mass="75285">MSATVTVSLSPIVHPFLDFNHVPDVVLPQYNKDDIRARLLDQLESVLISLFPYGKRQGPRFVVGNVQGEPGGSLVVELEGQKRGIWIDFATGESGDVLTLWASARGFVLPGDFSQMLEDIGTWLAVPRVACTPVTRCSIAFDDLGPPTGKWDYLDVDGRLLACVYRYNTPGGKQYRPWDARARAMRMPDPRPLYNLPAVVGCDAVVLVEGEKCADALARVGVVATTAMGGASTAIDKTDWSPLAGKTVAVWPDHDAAGAKYADAVILKLQQIGARVRRVTVPADKPKKWDAANAVDEGFDVESLLVASTVVADAIAVPPLDITHWHAADRFLGEPRARRWLVDGVFPQAQAALVAAAGGVGKSFLLLALAREVAAFNGTGANTPTLFGGVLAGHGSAVYVTAEDDAIEVHNRLNALGPIPDGLYVLPLPDAGGAVPLFAPDPATRGPATTTAWTDLERQLKAMTGLCLVVLDPLQPLCALDLNVPENAQFVCSRLAALAASTGASVIVSHHFAKREASTPEQAREAIRGTGGLVDGVRSVYALWNPKEEQARSICQTLGEPFERARVVMGGVVKANGRANLNVTTFLRDGRGLLTDRSKDVARVGKADMDLLPALRSAIARAAIEGKPYTKTGGNGVYERRHELPQAFHTIGKHRLADWVGTLLDRQELVMAMAEGSKLVKWLDVPEGPVARGEAVFVAGHVAGAGG</sequence>
<dbReference type="SUPFAM" id="SSF52540">
    <property type="entry name" value="P-loop containing nucleoside triphosphate hydrolases"/>
    <property type="match status" value="1"/>
</dbReference>